<evidence type="ECO:0000313" key="12">
    <source>
        <dbReference type="Proteomes" id="UP000190341"/>
    </source>
</evidence>
<keyword evidence="7 10" id="KW-1133">Transmembrane helix</keyword>
<comment type="subcellular location">
    <subcellularLocation>
        <location evidence="1 10">Cell membrane</location>
        <topology evidence="1 10">Multi-pass membrane protein</topology>
    </subcellularLocation>
</comment>
<keyword evidence="4 10" id="KW-0328">Glycosyltransferase</keyword>
<dbReference type="OrthoDB" id="276604at2"/>
<dbReference type="NCBIfam" id="TIGR03937">
    <property type="entry name" value="PgaC_IcaA"/>
    <property type="match status" value="1"/>
</dbReference>
<proteinExistence type="inferred from homology"/>
<evidence type="ECO:0000256" key="6">
    <source>
        <dbReference type="ARBA" id="ARBA00022692"/>
    </source>
</evidence>
<comment type="similarity">
    <text evidence="2 10">Belongs to the glycosyltransferase 2 family.</text>
</comment>
<evidence type="ECO:0000256" key="8">
    <source>
        <dbReference type="ARBA" id="ARBA00023136"/>
    </source>
</evidence>
<dbReference type="EC" id="2.4.1.-" evidence="10"/>
<dbReference type="EMBL" id="FUZV01000001">
    <property type="protein sequence ID" value="SKC43733.1"/>
    <property type="molecule type" value="Genomic_DNA"/>
</dbReference>
<dbReference type="InterPro" id="IPR029044">
    <property type="entry name" value="Nucleotide-diphossugar_trans"/>
</dbReference>
<evidence type="ECO:0000256" key="2">
    <source>
        <dbReference type="ARBA" id="ARBA00006739"/>
    </source>
</evidence>
<name>A0A1T5IXR8_9GAMM</name>
<feature type="transmembrane region" description="Helical" evidence="10">
    <location>
        <begin position="298"/>
        <end position="323"/>
    </location>
</feature>
<dbReference type="PANTHER" id="PTHR43630:SF1">
    <property type="entry name" value="POLY-BETA-1,6-N-ACETYL-D-GLUCOSAMINE SYNTHASE"/>
    <property type="match status" value="1"/>
</dbReference>
<gene>
    <name evidence="11" type="ORF">SAMN06296058_0314</name>
</gene>
<dbReference type="PANTHER" id="PTHR43630">
    <property type="entry name" value="POLY-BETA-1,6-N-ACETYL-D-GLUCOSAMINE SYNTHASE"/>
    <property type="match status" value="1"/>
</dbReference>
<keyword evidence="3 10" id="KW-1003">Cell membrane</keyword>
<dbReference type="GO" id="GO:0008375">
    <property type="term" value="F:acetylglucosaminyltransferase activity"/>
    <property type="evidence" value="ECO:0007669"/>
    <property type="project" value="UniProtKB-UniRule"/>
</dbReference>
<feature type="transmembrane region" description="Helical" evidence="10">
    <location>
        <begin position="15"/>
        <end position="35"/>
    </location>
</feature>
<dbReference type="Gene3D" id="3.90.550.10">
    <property type="entry name" value="Spore Coat Polysaccharide Biosynthesis Protein SpsA, Chain A"/>
    <property type="match status" value="1"/>
</dbReference>
<reference evidence="11 12" key="1">
    <citation type="submission" date="2017-02" db="EMBL/GenBank/DDBJ databases">
        <authorList>
            <person name="Peterson S.W."/>
        </authorList>
    </citation>
    <scope>NUCLEOTIDE SEQUENCE [LARGE SCALE GENOMIC DNA]</scope>
    <source>
        <strain evidence="11 12">P15</strain>
    </source>
</reference>
<accession>A0A1T5IXR8</accession>
<feature type="transmembrane region" description="Helical" evidence="10">
    <location>
        <begin position="374"/>
        <end position="400"/>
    </location>
</feature>
<evidence type="ECO:0000256" key="10">
    <source>
        <dbReference type="RuleBase" id="RU364028"/>
    </source>
</evidence>
<evidence type="ECO:0000313" key="11">
    <source>
        <dbReference type="EMBL" id="SKC43733.1"/>
    </source>
</evidence>
<evidence type="ECO:0000256" key="7">
    <source>
        <dbReference type="ARBA" id="ARBA00022989"/>
    </source>
</evidence>
<dbReference type="Proteomes" id="UP000190341">
    <property type="component" value="Unassembled WGS sequence"/>
</dbReference>
<dbReference type="GO" id="GO:0005886">
    <property type="term" value="C:plasma membrane"/>
    <property type="evidence" value="ECO:0007669"/>
    <property type="project" value="UniProtKB-SubCell"/>
</dbReference>
<dbReference type="GO" id="GO:0043708">
    <property type="term" value="P:cell adhesion involved in biofilm formation"/>
    <property type="evidence" value="ECO:0007669"/>
    <property type="project" value="InterPro"/>
</dbReference>
<evidence type="ECO:0000256" key="5">
    <source>
        <dbReference type="ARBA" id="ARBA00022679"/>
    </source>
</evidence>
<dbReference type="CDD" id="cd06423">
    <property type="entry name" value="CESA_like"/>
    <property type="match status" value="1"/>
</dbReference>
<keyword evidence="5 10" id="KW-0808">Transferase</keyword>
<dbReference type="Pfam" id="PF13641">
    <property type="entry name" value="Glyco_tranf_2_3"/>
    <property type="match status" value="1"/>
</dbReference>
<organism evidence="11 12">
    <name type="scientific">Pseudoxanthomonas indica</name>
    <dbReference type="NCBI Taxonomy" id="428993"/>
    <lineage>
        <taxon>Bacteria</taxon>
        <taxon>Pseudomonadati</taxon>
        <taxon>Pseudomonadota</taxon>
        <taxon>Gammaproteobacteria</taxon>
        <taxon>Lysobacterales</taxon>
        <taxon>Lysobacteraceae</taxon>
        <taxon>Pseudoxanthomonas</taxon>
    </lineage>
</organism>
<dbReference type="RefSeq" id="WP_079722730.1">
    <property type="nucleotide sequence ID" value="NZ_BMCL01000003.1"/>
</dbReference>
<evidence type="ECO:0000256" key="4">
    <source>
        <dbReference type="ARBA" id="ARBA00022676"/>
    </source>
</evidence>
<keyword evidence="6 10" id="KW-0812">Transmembrane</keyword>
<dbReference type="AlphaFoldDB" id="A0A1T5IXR8"/>
<sequence>MSWKDAELIIDLLCFGYPFVMAWYWAIGAILFHLLRERGEPSFATPPPLQRSPPVSILVPCFNEQDQVEETFSALARVAYPDFEVIAINDGSRDNTGPCLEAAAARFPQMRVVHLARNGGKASAMNAGAVVARHEILVCIDGDTLLDPHALTWFIRRFQNDARIGGITGNPRIRNRTTLLGQLQVGEFSSIVGLIKRAQSIYGALFTASGAVCAYRKRALHDAGWWSVDSITDDVDLSWRLQMAGWHMAFEPKALAWILTPETLRGLWRQRLRWSEGGAGVALRALPRMLRGHGSRMWPIWINWAVSIVWAYATLIALLAALVHSFGVGSWVGLHGIGFLPGQFGLILAIHYLLQAGVAAALDRRFEPGIMRKLFWIVWYPLVFWVLQALAAIVGLPLALLRRRQGGRWISPDRGLRE</sequence>
<keyword evidence="12" id="KW-1185">Reference proteome</keyword>
<evidence type="ECO:0000256" key="3">
    <source>
        <dbReference type="ARBA" id="ARBA00022475"/>
    </source>
</evidence>
<dbReference type="SUPFAM" id="SSF53448">
    <property type="entry name" value="Nucleotide-diphospho-sugar transferases"/>
    <property type="match status" value="1"/>
</dbReference>
<feature type="transmembrane region" description="Helical" evidence="10">
    <location>
        <begin position="343"/>
        <end position="362"/>
    </location>
</feature>
<keyword evidence="8 10" id="KW-0472">Membrane</keyword>
<dbReference type="InterPro" id="IPR023853">
    <property type="entry name" value="PGA_PgaC/IcaA"/>
</dbReference>
<protein>
    <recommendedName>
        <fullName evidence="9 10">Poly-beta-1,6-N-acetyl-D-glucosamine synthase</fullName>
        <shortName evidence="10">Poly-beta-1,6-GlcNAc synthase</shortName>
        <ecNumber evidence="10">2.4.1.-</ecNumber>
    </recommendedName>
</protein>
<evidence type="ECO:0000256" key="1">
    <source>
        <dbReference type="ARBA" id="ARBA00004651"/>
    </source>
</evidence>
<evidence type="ECO:0000256" key="9">
    <source>
        <dbReference type="NCBIfam" id="TIGR03937"/>
    </source>
</evidence>
<dbReference type="STRING" id="428993.SAMN06296058_0314"/>